<dbReference type="AlphaFoldDB" id="A0A1V0TMZ5"/>
<dbReference type="PROSITE" id="PS50801">
    <property type="entry name" value="STAS"/>
    <property type="match status" value="1"/>
</dbReference>
<gene>
    <name evidence="2" type="ORF">B1H19_09010</name>
</gene>
<dbReference type="InterPro" id="IPR058548">
    <property type="entry name" value="MlaB-like_STAS"/>
</dbReference>
<dbReference type="Gene3D" id="3.30.750.24">
    <property type="entry name" value="STAS domain"/>
    <property type="match status" value="1"/>
</dbReference>
<evidence type="ECO:0000313" key="3">
    <source>
        <dbReference type="Proteomes" id="UP000192726"/>
    </source>
</evidence>
<evidence type="ECO:0000259" key="1">
    <source>
        <dbReference type="PROSITE" id="PS50801"/>
    </source>
</evidence>
<dbReference type="CDD" id="cd07043">
    <property type="entry name" value="STAS_anti-anti-sigma_factors"/>
    <property type="match status" value="1"/>
</dbReference>
<dbReference type="InterPro" id="IPR036513">
    <property type="entry name" value="STAS_dom_sf"/>
</dbReference>
<keyword evidence="3" id="KW-1185">Reference proteome</keyword>
<dbReference type="InterPro" id="IPR002645">
    <property type="entry name" value="STAS_dom"/>
</dbReference>
<dbReference type="Proteomes" id="UP000192726">
    <property type="component" value="Chromosome"/>
</dbReference>
<dbReference type="KEGG" id="sgv:B1H19_09010"/>
<accession>A0A1V0TMZ5</accession>
<dbReference type="RefSeq" id="WP_083104100.1">
    <property type="nucleotide sequence ID" value="NZ_CP020569.1"/>
</dbReference>
<dbReference type="EMBL" id="CP020569">
    <property type="protein sequence ID" value="ARF54319.1"/>
    <property type="molecule type" value="Genomic_DNA"/>
</dbReference>
<organism evidence="2 3">
    <name type="scientific">Streptomyces gilvosporeus</name>
    <dbReference type="NCBI Taxonomy" id="553510"/>
    <lineage>
        <taxon>Bacteria</taxon>
        <taxon>Bacillati</taxon>
        <taxon>Actinomycetota</taxon>
        <taxon>Actinomycetes</taxon>
        <taxon>Kitasatosporales</taxon>
        <taxon>Streptomycetaceae</taxon>
        <taxon>Streptomyces</taxon>
    </lineage>
</organism>
<reference evidence="2 3" key="1">
    <citation type="submission" date="2017-04" db="EMBL/GenBank/DDBJ databases">
        <title>Complete Genome Sequence of Streptomyces gilvosporeus F607, a Capable Producer of Natamycin.</title>
        <authorList>
            <person name="Zong G."/>
            <person name="Zhong C."/>
            <person name="Fu J."/>
            <person name="Qin R."/>
            <person name="Cao G."/>
        </authorList>
    </citation>
    <scope>NUCLEOTIDE SEQUENCE [LARGE SCALE GENOMIC DNA]</scope>
    <source>
        <strain evidence="2 3">F607</strain>
    </source>
</reference>
<name>A0A1V0TMZ5_9ACTN</name>
<dbReference type="Pfam" id="PF13466">
    <property type="entry name" value="STAS_2"/>
    <property type="match status" value="1"/>
</dbReference>
<dbReference type="STRING" id="553510.B1H19_09010"/>
<proteinExistence type="predicted"/>
<evidence type="ECO:0000313" key="2">
    <source>
        <dbReference type="EMBL" id="ARF54319.1"/>
    </source>
</evidence>
<dbReference type="OrthoDB" id="3296948at2"/>
<dbReference type="SUPFAM" id="SSF52091">
    <property type="entry name" value="SpoIIaa-like"/>
    <property type="match status" value="1"/>
</dbReference>
<protein>
    <recommendedName>
        <fullName evidence="1">STAS domain-containing protein</fullName>
    </recommendedName>
</protein>
<sequence>MAVPLDGFRAVPLWSDGRATVVVSGEIDYVTAPCLREALDDCLARRPWRIDVDFGAVTFCDISGLNALLGARRKARAAGVRLHVINVRESLVAMLFRRVQAEDLIAPGALRVDRLAD</sequence>
<feature type="domain" description="STAS" evidence="1">
    <location>
        <begin position="16"/>
        <end position="117"/>
    </location>
</feature>